<dbReference type="InterPro" id="IPR013394">
    <property type="entry name" value="T3SS_HrpB1/HrpK"/>
</dbReference>
<gene>
    <name evidence="1" type="ORF">BZL54_11160</name>
</gene>
<organism evidence="1 2">
    <name type="scientific">Burkholderia ubonensis subsp. mesacidophila</name>
    <dbReference type="NCBI Taxonomy" id="265293"/>
    <lineage>
        <taxon>Bacteria</taxon>
        <taxon>Pseudomonadati</taxon>
        <taxon>Pseudomonadota</taxon>
        <taxon>Betaproteobacteria</taxon>
        <taxon>Burkholderiales</taxon>
        <taxon>Burkholderiaceae</taxon>
        <taxon>Burkholderia</taxon>
        <taxon>Burkholderia cepacia complex</taxon>
    </lineage>
</organism>
<dbReference type="EMBL" id="MTZU01000029">
    <property type="protein sequence ID" value="PCE32170.1"/>
    <property type="molecule type" value="Genomic_DNA"/>
</dbReference>
<comment type="caution">
    <text evidence="1">The sequence shown here is derived from an EMBL/GenBank/DDBJ whole genome shotgun (WGS) entry which is preliminary data.</text>
</comment>
<proteinExistence type="predicted"/>
<name>A0A2A4FHM1_9BURK</name>
<dbReference type="RefSeq" id="WP_084909484.1">
    <property type="nucleotide sequence ID" value="NZ_CP020738.1"/>
</dbReference>
<dbReference type="GeneID" id="69006358"/>
<evidence type="ECO:0000313" key="2">
    <source>
        <dbReference type="Proteomes" id="UP000217994"/>
    </source>
</evidence>
<dbReference type="Pfam" id="PF09613">
    <property type="entry name" value="HrpB1_HrpK"/>
    <property type="match status" value="1"/>
</dbReference>
<dbReference type="AlphaFoldDB" id="A0A2A4FHM1"/>
<accession>A0A2A4FHM1</accession>
<evidence type="ECO:0000313" key="1">
    <source>
        <dbReference type="EMBL" id="PCE32170.1"/>
    </source>
</evidence>
<reference evidence="1 2" key="1">
    <citation type="submission" date="2017-01" db="EMBL/GenBank/DDBJ databases">
        <title>Whole-Genome Shotgun Sequencing of Two beta-Proteobacterial Species in Search of the Bulgecin Biosynthetic Cluster.</title>
        <authorList>
            <person name="Horsman M.E."/>
            <person name="Marous D.R."/>
            <person name="Li R."/>
            <person name="Oliver R.A."/>
            <person name="Byun B."/>
            <person name="Emrich S.J."/>
            <person name="Boggess B."/>
            <person name="Townsend C.A."/>
            <person name="Mobashery S."/>
        </authorList>
    </citation>
    <scope>NUCLEOTIDE SEQUENCE [LARGE SCALE GENOMIC DNA]</scope>
    <source>
        <strain evidence="1 2">ATCC 31433</strain>
    </source>
</reference>
<dbReference type="NCBIfam" id="TIGR02561">
    <property type="entry name" value="HrpB1_HrpK"/>
    <property type="match status" value="1"/>
</dbReference>
<sequence length="201" mass="20651">MDESRPTYLRCSQAALNALIDATNLGLGGALDGPAADPYDIGLLVDALRVLAPQLPAADMFDGMLQMALGNWDDAARAFAEISNGTSNAVYGKALLALALQVKRDPEWRLAADEVLAAGGPAQAIALVRALERQHDVLLAKEHAQRTGVWELPASVAAAGGEAADGADAAAGADGANASPANPAGGFDPQAAFAHQQYLRL</sequence>
<protein>
    <submittedName>
        <fullName evidence="1">Type III secretion protein</fullName>
    </submittedName>
</protein>
<dbReference type="Proteomes" id="UP000217994">
    <property type="component" value="Unassembled WGS sequence"/>
</dbReference>